<dbReference type="Proteomes" id="UP000678237">
    <property type="component" value="Unassembled WGS sequence"/>
</dbReference>
<reference evidence="1" key="2">
    <citation type="submission" date="2021-05" db="EMBL/GenBank/DDBJ databases">
        <title>Protein family content uncovers lineage relationships and bacterial pathway maintenance mechanisms in DPANN archaea.</title>
        <authorList>
            <person name="Castelle C.J."/>
            <person name="Meheust R."/>
            <person name="Jaffe A.L."/>
            <person name="Seitz K."/>
            <person name="Gong X."/>
            <person name="Baker B.J."/>
            <person name="Banfield J.F."/>
        </authorList>
    </citation>
    <scope>NUCLEOTIDE SEQUENCE</scope>
    <source>
        <strain evidence="1">RIFCSPLOWO2_01_FULL_58_19</strain>
    </source>
</reference>
<comment type="caution">
    <text evidence="1">The sequence shown here is derived from an EMBL/GenBank/DDBJ whole genome shotgun (WGS) entry which is preliminary data.</text>
</comment>
<accession>A0A8T4LH80</accession>
<gene>
    <name evidence="1" type="ORF">J4203_01925</name>
</gene>
<reference evidence="1" key="1">
    <citation type="submission" date="2021-03" db="EMBL/GenBank/DDBJ databases">
        <authorList>
            <person name="Jaffe A."/>
        </authorList>
    </citation>
    <scope>NUCLEOTIDE SEQUENCE</scope>
    <source>
        <strain evidence="1">RIFCSPLOWO2_01_FULL_58_19</strain>
    </source>
</reference>
<proteinExistence type="predicted"/>
<evidence type="ECO:0000313" key="2">
    <source>
        <dbReference type="Proteomes" id="UP000678237"/>
    </source>
</evidence>
<organism evidence="1 2">
    <name type="scientific">Candidatus Iainarchaeum sp</name>
    <dbReference type="NCBI Taxonomy" id="3101447"/>
    <lineage>
        <taxon>Archaea</taxon>
        <taxon>Candidatus Iainarchaeota</taxon>
        <taxon>Candidatus Iainarchaeia</taxon>
        <taxon>Candidatus Iainarchaeales</taxon>
        <taxon>Candidatus Iainarchaeaceae</taxon>
        <taxon>Candidatus Iainarchaeum</taxon>
    </lineage>
</organism>
<evidence type="ECO:0008006" key="3">
    <source>
        <dbReference type="Google" id="ProtNLM"/>
    </source>
</evidence>
<protein>
    <recommendedName>
        <fullName evidence="3">DUF4412 domain-containing protein</fullName>
    </recommendedName>
</protein>
<dbReference type="AlphaFoldDB" id="A0A8T4LH80"/>
<dbReference type="EMBL" id="JAGVWE010000002">
    <property type="protein sequence ID" value="MBS3062605.1"/>
    <property type="molecule type" value="Genomic_DNA"/>
</dbReference>
<evidence type="ECO:0000313" key="1">
    <source>
        <dbReference type="EMBL" id="MBS3062605.1"/>
    </source>
</evidence>
<name>A0A8T4LH80_9ARCH</name>
<sequence>MSGTPQEYRLQAKMTMGMNGETLLDQYFKGGKMRRLDGQSSGDGLNTNSRMFFLQNGGTVFCSTREGTETCFKVAPQNDEQSPAQFDAKAYAPKPEDYQLGNFTLAPLPPRMVAGESTICYKVTYAKEKVSEMSACYTPDGIAMYLEMTGPESSIHFEAQRLERRVNDADLVPPPAQSMEDLYKGISN</sequence>